<dbReference type="Proteomes" id="UP001161757">
    <property type="component" value="Unassembled WGS sequence"/>
</dbReference>
<feature type="compositionally biased region" description="Polar residues" evidence="1">
    <location>
        <begin position="14"/>
        <end position="24"/>
    </location>
</feature>
<sequence length="102" mass="11496">MYLPHSRRKPRKFPSSQPHRSISRNHTSLQVLDFLLFLLHVFCCASYLDTSVAKVPEIEYGDPTGHSPHPVRSIQPNPPPARLQASTSRSVSARFPHDSPGR</sequence>
<organism evidence="2 3">
    <name type="scientific">Exophiala dermatitidis</name>
    <name type="common">Black yeast-like fungus</name>
    <name type="synonym">Wangiella dermatitidis</name>
    <dbReference type="NCBI Taxonomy" id="5970"/>
    <lineage>
        <taxon>Eukaryota</taxon>
        <taxon>Fungi</taxon>
        <taxon>Dikarya</taxon>
        <taxon>Ascomycota</taxon>
        <taxon>Pezizomycotina</taxon>
        <taxon>Eurotiomycetes</taxon>
        <taxon>Chaetothyriomycetidae</taxon>
        <taxon>Chaetothyriales</taxon>
        <taxon>Herpotrichiellaceae</taxon>
        <taxon>Exophiala</taxon>
    </lineage>
</organism>
<feature type="compositionally biased region" description="Basic residues" evidence="1">
    <location>
        <begin position="1"/>
        <end position="12"/>
    </location>
</feature>
<dbReference type="EMBL" id="JAJGCB010000001">
    <property type="protein sequence ID" value="KAJ8995353.1"/>
    <property type="molecule type" value="Genomic_DNA"/>
</dbReference>
<evidence type="ECO:0000256" key="1">
    <source>
        <dbReference type="SAM" id="MobiDB-lite"/>
    </source>
</evidence>
<gene>
    <name evidence="2" type="ORF">HRR80_000128</name>
</gene>
<accession>A0AAN6IZ22</accession>
<name>A0AAN6IZ22_EXODE</name>
<protein>
    <submittedName>
        <fullName evidence="2">Uncharacterized protein</fullName>
    </submittedName>
</protein>
<feature type="region of interest" description="Disordered" evidence="1">
    <location>
        <begin position="1"/>
        <end position="24"/>
    </location>
</feature>
<dbReference type="AlphaFoldDB" id="A0AAN6IZ22"/>
<evidence type="ECO:0000313" key="2">
    <source>
        <dbReference type="EMBL" id="KAJ8995353.1"/>
    </source>
</evidence>
<evidence type="ECO:0000313" key="3">
    <source>
        <dbReference type="Proteomes" id="UP001161757"/>
    </source>
</evidence>
<feature type="region of interest" description="Disordered" evidence="1">
    <location>
        <begin position="58"/>
        <end position="102"/>
    </location>
</feature>
<proteinExistence type="predicted"/>
<comment type="caution">
    <text evidence="2">The sequence shown here is derived from an EMBL/GenBank/DDBJ whole genome shotgun (WGS) entry which is preliminary data.</text>
</comment>
<reference evidence="2" key="1">
    <citation type="submission" date="2023-01" db="EMBL/GenBank/DDBJ databases">
        <title>Exophiala dermititidis isolated from Cystic Fibrosis Patient.</title>
        <authorList>
            <person name="Kurbessoian T."/>
            <person name="Crocker A."/>
            <person name="Murante D."/>
            <person name="Hogan D.A."/>
            <person name="Stajich J.E."/>
        </authorList>
    </citation>
    <scope>NUCLEOTIDE SEQUENCE</scope>
    <source>
        <strain evidence="2">Ex8</strain>
    </source>
</reference>